<proteinExistence type="predicted"/>
<evidence type="ECO:0000313" key="1">
    <source>
        <dbReference type="EMBL" id="EWM52393.1"/>
    </source>
</evidence>
<dbReference type="AlphaFoldDB" id="W7UEL5"/>
<accession>W7UEL5</accession>
<evidence type="ECO:0000313" key="2">
    <source>
        <dbReference type="Proteomes" id="UP000019365"/>
    </source>
</evidence>
<organism evidence="1 2">
    <name type="scientific">Ruminococcus flavefaciens 007c</name>
    <dbReference type="NCBI Taxonomy" id="1341157"/>
    <lineage>
        <taxon>Bacteria</taxon>
        <taxon>Bacillati</taxon>
        <taxon>Bacillota</taxon>
        <taxon>Clostridia</taxon>
        <taxon>Eubacteriales</taxon>
        <taxon>Oscillospiraceae</taxon>
        <taxon>Ruminococcus</taxon>
    </lineage>
</organism>
<protein>
    <submittedName>
        <fullName evidence="1">Uncharacterized protein</fullName>
    </submittedName>
</protein>
<dbReference type="Proteomes" id="UP000019365">
    <property type="component" value="Unassembled WGS sequence"/>
</dbReference>
<comment type="caution">
    <text evidence="1">The sequence shown here is derived from an EMBL/GenBank/DDBJ whole genome shotgun (WGS) entry which is preliminary data.</text>
</comment>
<sequence>MKRLSQLLAETETVFLVNLIRKATKEEIATVSAEMIQLPWGI</sequence>
<dbReference type="EMBL" id="ATAX01000036">
    <property type="protein sequence ID" value="EWM52393.1"/>
    <property type="molecule type" value="Genomic_DNA"/>
</dbReference>
<reference evidence="1 2" key="1">
    <citation type="journal article" date="2014" name="PLoS ONE">
        <title>Rumen cellulosomics: divergent fiber-degrading strategies revealed by comparative genome-wide analysis of six ruminococcal strains.</title>
        <authorList>
            <person name="Dassa B."/>
            <person name="Borovok I."/>
            <person name="Ruimy-Israeli V."/>
            <person name="Lamed R."/>
            <person name="Flint H.J."/>
            <person name="Duncan S.H."/>
            <person name="Henrissat B."/>
            <person name="Coutinho P."/>
            <person name="Morrison M."/>
            <person name="Mosoni P."/>
            <person name="Yeoman C.J."/>
            <person name="White B.A."/>
            <person name="Bayer E.A."/>
        </authorList>
    </citation>
    <scope>NUCLEOTIDE SEQUENCE [LARGE SCALE GENOMIC DNA]</scope>
    <source>
        <strain evidence="1 2">007c</strain>
    </source>
</reference>
<keyword evidence="2" id="KW-1185">Reference proteome</keyword>
<dbReference type="RefSeq" id="WP_275450847.1">
    <property type="nucleotide sequence ID" value="NZ_ATAX01000036.1"/>
</dbReference>
<name>W7UEL5_RUMFL</name>
<dbReference type="PATRIC" id="fig|1341157.4.peg.3166"/>
<gene>
    <name evidence="1" type="ORF">RF007C_13670</name>
</gene>